<evidence type="ECO:0000256" key="2">
    <source>
        <dbReference type="ARBA" id="ARBA00022525"/>
    </source>
</evidence>
<name>A0AAV6R0U0_SOLSE</name>
<evidence type="ECO:0000256" key="6">
    <source>
        <dbReference type="SAM" id="Coils"/>
    </source>
</evidence>
<dbReference type="Proteomes" id="UP000693946">
    <property type="component" value="Linkage Group LG3"/>
</dbReference>
<dbReference type="PANTHER" id="PTHR47221:SF6">
    <property type="entry name" value="FIBRINOGEN ALPHA CHAIN"/>
    <property type="match status" value="1"/>
</dbReference>
<dbReference type="GO" id="GO:0030674">
    <property type="term" value="F:protein-macromolecule adaptor activity"/>
    <property type="evidence" value="ECO:0007669"/>
    <property type="project" value="TreeGrafter"/>
</dbReference>
<dbReference type="GO" id="GO:0042730">
    <property type="term" value="P:fibrinolysis"/>
    <property type="evidence" value="ECO:0007669"/>
    <property type="project" value="TreeGrafter"/>
</dbReference>
<dbReference type="GO" id="GO:0005201">
    <property type="term" value="F:extracellular matrix structural constituent"/>
    <property type="evidence" value="ECO:0007669"/>
    <property type="project" value="TreeGrafter"/>
</dbReference>
<dbReference type="EMBL" id="JAGKHQ010000015">
    <property type="protein sequence ID" value="KAG7497582.1"/>
    <property type="molecule type" value="Genomic_DNA"/>
</dbReference>
<dbReference type="GO" id="GO:0034116">
    <property type="term" value="P:positive regulation of heterotypic cell-cell adhesion"/>
    <property type="evidence" value="ECO:0007669"/>
    <property type="project" value="TreeGrafter"/>
</dbReference>
<dbReference type="AlphaFoldDB" id="A0AAV6R0U0"/>
<evidence type="ECO:0000256" key="4">
    <source>
        <dbReference type="ARBA" id="ARBA00023054"/>
    </source>
</evidence>
<evidence type="ECO:0000256" key="5">
    <source>
        <dbReference type="ARBA" id="ARBA00023157"/>
    </source>
</evidence>
<sequence>MEANVEMRLSKACETARMVEDAAEKSMTAMTHIYNTNRRVIVNRYMSELTFVEDARALAKNLTALRKRSAALSQRLTELRSNVQKQVEELYRTEVDVDMNLRACRGSCRSALPFTVGHHSYRAIQTDMDHIKQTVVRRSKTSTPPEDIARITLRPVDVGPVLSPQYKTIPTVQRELLTQFEDIGQNQLVVEELLEDTEGF</sequence>
<accession>A0AAV6R0U0</accession>
<keyword evidence="2" id="KW-0964">Secreted</keyword>
<protein>
    <recommendedName>
        <fullName evidence="9">Fibrinopeptide A</fullName>
    </recommendedName>
</protein>
<dbReference type="InterPro" id="IPR037579">
    <property type="entry name" value="FIB_ANG-like"/>
</dbReference>
<dbReference type="GO" id="GO:0072377">
    <property type="term" value="P:blood coagulation, common pathway"/>
    <property type="evidence" value="ECO:0007669"/>
    <property type="project" value="TreeGrafter"/>
</dbReference>
<evidence type="ECO:0000256" key="3">
    <source>
        <dbReference type="ARBA" id="ARBA00022729"/>
    </source>
</evidence>
<comment type="subcellular location">
    <subcellularLocation>
        <location evidence="1">Secreted</location>
    </subcellularLocation>
</comment>
<dbReference type="GO" id="GO:0070527">
    <property type="term" value="P:platelet aggregation"/>
    <property type="evidence" value="ECO:0007669"/>
    <property type="project" value="TreeGrafter"/>
</dbReference>
<feature type="coiled-coil region" evidence="6">
    <location>
        <begin position="62"/>
        <end position="89"/>
    </location>
</feature>
<reference evidence="7 8" key="1">
    <citation type="journal article" date="2021" name="Sci. Rep.">
        <title>Chromosome anchoring in Senegalese sole (Solea senegalensis) reveals sex-associated markers and genome rearrangements in flatfish.</title>
        <authorList>
            <person name="Guerrero-Cozar I."/>
            <person name="Gomez-Garrido J."/>
            <person name="Berbel C."/>
            <person name="Martinez-Blanch J.F."/>
            <person name="Alioto T."/>
            <person name="Claros M.G."/>
            <person name="Gagnaire P.A."/>
            <person name="Manchado M."/>
        </authorList>
    </citation>
    <scope>NUCLEOTIDE SEQUENCE [LARGE SCALE GENOMIC DNA]</scope>
    <source>
        <strain evidence="7">Sse05_10M</strain>
    </source>
</reference>
<evidence type="ECO:0000256" key="1">
    <source>
        <dbReference type="ARBA" id="ARBA00004613"/>
    </source>
</evidence>
<evidence type="ECO:0000313" key="7">
    <source>
        <dbReference type="EMBL" id="KAG7497582.1"/>
    </source>
</evidence>
<evidence type="ECO:0000313" key="8">
    <source>
        <dbReference type="Proteomes" id="UP000693946"/>
    </source>
</evidence>
<keyword evidence="8" id="KW-1185">Reference proteome</keyword>
<keyword evidence="3" id="KW-0732">Signal</keyword>
<gene>
    <name evidence="7" type="ORF">JOB18_040318</name>
</gene>
<keyword evidence="5" id="KW-1015">Disulfide bond</keyword>
<dbReference type="GO" id="GO:0005577">
    <property type="term" value="C:fibrinogen complex"/>
    <property type="evidence" value="ECO:0007669"/>
    <property type="project" value="TreeGrafter"/>
</dbReference>
<keyword evidence="4 6" id="KW-0175">Coiled coil</keyword>
<comment type="caution">
    <text evidence="7">The sequence shown here is derived from an EMBL/GenBank/DDBJ whole genome shotgun (WGS) entry which is preliminary data.</text>
</comment>
<proteinExistence type="predicted"/>
<evidence type="ECO:0008006" key="9">
    <source>
        <dbReference type="Google" id="ProtNLM"/>
    </source>
</evidence>
<dbReference type="PANTHER" id="PTHR47221">
    <property type="entry name" value="FIBRINOGEN ALPHA CHAIN"/>
    <property type="match status" value="1"/>
</dbReference>
<organism evidence="7 8">
    <name type="scientific">Solea senegalensis</name>
    <name type="common">Senegalese sole</name>
    <dbReference type="NCBI Taxonomy" id="28829"/>
    <lineage>
        <taxon>Eukaryota</taxon>
        <taxon>Metazoa</taxon>
        <taxon>Chordata</taxon>
        <taxon>Craniata</taxon>
        <taxon>Vertebrata</taxon>
        <taxon>Euteleostomi</taxon>
        <taxon>Actinopterygii</taxon>
        <taxon>Neopterygii</taxon>
        <taxon>Teleostei</taxon>
        <taxon>Neoteleostei</taxon>
        <taxon>Acanthomorphata</taxon>
        <taxon>Carangaria</taxon>
        <taxon>Pleuronectiformes</taxon>
        <taxon>Pleuronectoidei</taxon>
        <taxon>Soleidae</taxon>
        <taxon>Solea</taxon>
    </lineage>
</organism>